<dbReference type="EMBL" id="FOEI01000004">
    <property type="protein sequence ID" value="SEP97094.1"/>
    <property type="molecule type" value="Genomic_DNA"/>
</dbReference>
<dbReference type="InterPro" id="IPR051802">
    <property type="entry name" value="YfhM-like"/>
</dbReference>
<dbReference type="SMART" id="SM01360">
    <property type="entry name" value="A2M"/>
    <property type="match status" value="1"/>
</dbReference>
<feature type="signal peptide" evidence="3">
    <location>
        <begin position="1"/>
        <end position="20"/>
    </location>
</feature>
<dbReference type="PROSITE" id="PS52016">
    <property type="entry name" value="TONB_DEPENDENT_REC_3"/>
    <property type="match status" value="1"/>
</dbReference>
<feature type="domain" description="Alpha-2-macroglobulin" evidence="4">
    <location>
        <begin position="1453"/>
        <end position="1543"/>
    </location>
</feature>
<dbReference type="InterPro" id="IPR039426">
    <property type="entry name" value="TonB-dep_rcpt-like"/>
</dbReference>
<evidence type="ECO:0000256" key="2">
    <source>
        <dbReference type="PROSITE-ProRule" id="PRU01360"/>
    </source>
</evidence>
<keyword evidence="3" id="KW-0732">Signal</keyword>
<name>A0A1H9C7H3_9FLAO</name>
<dbReference type="GO" id="GO:0004866">
    <property type="term" value="F:endopeptidase inhibitor activity"/>
    <property type="evidence" value="ECO:0007669"/>
    <property type="project" value="InterPro"/>
</dbReference>
<dbReference type="GO" id="GO:0009279">
    <property type="term" value="C:cell outer membrane"/>
    <property type="evidence" value="ECO:0007669"/>
    <property type="project" value="UniProtKB-SubCell"/>
</dbReference>
<dbReference type="InterPro" id="IPR008930">
    <property type="entry name" value="Terpenoid_cyclase/PrenylTrfase"/>
</dbReference>
<dbReference type="InterPro" id="IPR037066">
    <property type="entry name" value="Plug_dom_sf"/>
</dbReference>
<dbReference type="Gene3D" id="2.60.40.1930">
    <property type="match status" value="1"/>
</dbReference>
<dbReference type="InterPro" id="IPR002890">
    <property type="entry name" value="MG2"/>
</dbReference>
<evidence type="ECO:0000313" key="6">
    <source>
        <dbReference type="Proteomes" id="UP000198648"/>
    </source>
</evidence>
<keyword evidence="2" id="KW-1134">Transmembrane beta strand</keyword>
<gene>
    <name evidence="5" type="ORF">SAMN05444005_10484</name>
</gene>
<evidence type="ECO:0000259" key="4">
    <source>
        <dbReference type="SMART" id="SM01360"/>
    </source>
</evidence>
<dbReference type="PANTHER" id="PTHR40094">
    <property type="entry name" value="ALPHA-2-MACROGLOBULIN HOMOLOG"/>
    <property type="match status" value="1"/>
</dbReference>
<dbReference type="InterPro" id="IPR001599">
    <property type="entry name" value="Macroglobln_a2"/>
</dbReference>
<dbReference type="Proteomes" id="UP000198648">
    <property type="component" value="Unassembled WGS sequence"/>
</dbReference>
<dbReference type="Gene3D" id="1.50.10.20">
    <property type="match status" value="1"/>
</dbReference>
<sequence length="2195" mass="254672">MNKILTTIIFTLIISLTTQAQNFTKKWQKVYQLEIQGKTKSAYEEVLKIHNLALAKKNDIQQVKSFIYLSNFKNILFEKAETNFFSEIQKEINISSEIGKAFLYQYYAIQLNDHFNDDYNILYRDKMTDRNSTDIAIWDKEKFETEIFSNFEKSIVNKELLSSLKVVDFTDLITQVDAYFIDNNKNVYQFFIENYINTINKMEEFNYYDKIDFNAFYFSKSETYTTLDFKTIDKNSIRKTAELYQVLEKSSSENPSKFTIDRLKFFNSICNNQNENFKAIEKLHNDFNTSKEFDLFYAELLINFANKNEYKDYNFKALDILNKLTANKTNPKLYTDAHNLKETVLAKELHTRIKKEIYPNENFKAFITYKNIDTLSISYYKINVNNNYSFKNDSLVLEYMNTHQADKSFFKTLTKKNDYLSYTTEILLEPVDSGNYLIVIGTPKKNGNYSFSYNILKCNALDYFKEEKIGVENFYFRDRKTGKPLSNVFIRTDEKTYQSDENGKFSIAQPKYDNNKKLYSYPITLIHEKDTVLTSIPYDRRGYYYVNNYKDDEEIDAKAYVYFDRAIYRPGQKMFYKGIITQVKNYKSSVVPYLTVKVEIENPDGETVKTLEVQTNEFGSFSGEFDIPANGLTGEYEITIDEPETIENDSLYYNEEEEEHRFWDNADLDYDNFYFKVEEYKRPTFEVKMDKITTEWKLGDTIILKGKAIGLAGNTISDAEVKANINYSFKDASKSVKNINKDFNTKTKTDGTFEIEIPTNELSDNNGNYYYAFYTNIDVIDINGETRNTRQNAFISNKEFNLEVFLPYNALKEEKKEIVIQAKTLNGVEKHVKGKLNIYKIVTDENIFKRKFGKPEIETIDSLTFAKLYPFEVYNDNEKPRKDLLKTIDFDTKTNTIYNLDFLEVGQYSFEAVAFDGKQNKIETTREITINTNLAHKPAESMFRYFISPTTKSNSVEVVFKSKIDDLFITCFEYNENGKIAKEHLIQLQNGEGKLLFAKPQNRLALYFFAFYEDHFHSDDHTSYYNNERNKLKFEIISMRNKIEPGSTENWQFKILNSKLESEIVASMYDTSLDDFATLDWDIFKDKENSIYFPRFYKDYYSDLDFYNNESNSKINFSFNTTNDLKWFHNEDLESKINSKKQKKSKNIITGNIQAKDEIPTEIFISNMNNKKYTHADFYGNFSIEGKLNNILDINIHSQNFKTRVTDTKNLNVKLNIETQPQIAPQSEFVVVYRRYIPLKSKKINIESKSVYFETYTVHLDTMDSGIEKFFVQYDTLSNGRVMERKFYTSNEELVEYNQVFDSGDSQEYIRKSNSISASSKTIETVVVSAGYKTNKDNRPNTVFLKSLQGQVAGANISSFSGQPGNQQNVIIRGTSSFNPNSNPLYIIDGIPVSIEEFKKFNPDDLENIQVLKGTEATALYGSRASNGVIVITTKKAMQELTNVKTRKNFNETAFFKPHVKTDKDGKFTLEFTTPESLTRWRLNMFAHNKMAESELFSTEIIAQKDLMIIPNMPRFVRENDELVVTAKISNLLNEAKTGIAKLSLFDAGTGNPINALVETKEIQNFTCLPKGSTVVQWKIKIPANIQGLQYKIVAKAGNFSDGEENILPVLKNAVLITESQPIWLKTNDTKTVTFDNLNQPSTTKENYKISINLVTNPIWSVIESLPYLMEYEHDCAEQTFSKLFANSISEKIVNDNPKIKSLLENWKQNPTSKLKMNEELKSVLLSETPWLVENNNELQKRVSNLLDVAKLKTTNEVLFNKLKEKQSSTGGFSWFGVGNENEYITRHILSGIGHLNKLNPESITKYEEIVSKGISYLDSKFETSKTNRIVNTDLHYMYARSFFLKAHPLSTKQDSILKLQLADYKKNWLQQSLYQKTILALVLHRFDDRSFAKKIIEHLRESTILDETKGMFWKENTNGYYWYQSSIELQALLIEAFAEIDYKANEIEAMKVWLINNKQNKNWNTTKSSALAINAIISFGKDWINSESKIQINDGKNGAIQQQLNSKLKETENGLINLEIKKEDIAKSFTGVKIENKGITPVYGGVYYQYFENLDKITATTSTDYSIKKELLKDDKVISTETLKVGDLVTIRLTFKTEKDLEFVHVKDLRASCFEPVDVLSETKWINNTYYYMSTKDVASHFFFDNLPKGTYVLDYKVRVNNEGEFSDGYANLQSMYAPEFSAHSNSGKIKTIK</sequence>
<dbReference type="InterPro" id="IPR023997">
    <property type="entry name" value="TonB-dep_OMP_SusC/RagA_CS"/>
</dbReference>
<comment type="subcellular location">
    <subcellularLocation>
        <location evidence="2">Cell outer membrane</location>
        <topology evidence="2">Multi-pass membrane protein</topology>
    </subcellularLocation>
</comment>
<dbReference type="RefSeq" id="WP_091467692.1">
    <property type="nucleotide sequence ID" value="NZ_FOEI01000004.1"/>
</dbReference>
<dbReference type="Pfam" id="PF01835">
    <property type="entry name" value="MG2"/>
    <property type="match status" value="1"/>
</dbReference>
<comment type="similarity">
    <text evidence="2">Belongs to the TonB-dependent receptor family.</text>
</comment>
<keyword evidence="2" id="KW-0813">Transport</keyword>
<keyword evidence="6" id="KW-1185">Reference proteome</keyword>
<dbReference type="Pfam" id="PF17973">
    <property type="entry name" value="bMG10"/>
    <property type="match status" value="1"/>
</dbReference>
<dbReference type="OrthoDB" id="9767116at2"/>
<dbReference type="Gene3D" id="2.170.130.10">
    <property type="entry name" value="TonB-dependent receptor, plug domain"/>
    <property type="match status" value="1"/>
</dbReference>
<dbReference type="PANTHER" id="PTHR40094:SF1">
    <property type="entry name" value="UBIQUITIN DOMAIN-CONTAINING PROTEIN"/>
    <property type="match status" value="1"/>
</dbReference>
<dbReference type="Pfam" id="PF07715">
    <property type="entry name" value="Plug"/>
    <property type="match status" value="1"/>
</dbReference>
<dbReference type="InterPro" id="IPR041246">
    <property type="entry name" value="Bact_MG10"/>
</dbReference>
<comment type="similarity">
    <text evidence="1">Belongs to the protease inhibitor I39 (alpha-2-macroglobulin) family. Bacterial alpha-2-macroglobulin subfamily.</text>
</comment>
<evidence type="ECO:0000256" key="1">
    <source>
        <dbReference type="ARBA" id="ARBA00010556"/>
    </source>
</evidence>
<keyword evidence="2" id="KW-0812">Transmembrane</keyword>
<dbReference type="NCBIfam" id="TIGR04057">
    <property type="entry name" value="SusC_RagA_signa"/>
    <property type="match status" value="1"/>
</dbReference>
<evidence type="ECO:0000256" key="3">
    <source>
        <dbReference type="SAM" id="SignalP"/>
    </source>
</evidence>
<dbReference type="SUPFAM" id="SSF56935">
    <property type="entry name" value="Porins"/>
    <property type="match status" value="1"/>
</dbReference>
<dbReference type="InterPro" id="IPR012910">
    <property type="entry name" value="Plug_dom"/>
</dbReference>
<protein>
    <submittedName>
        <fullName evidence="5">TonB-dependent outer membrane receptor, SusC/RagA subfamily, signature region</fullName>
    </submittedName>
</protein>
<proteinExistence type="inferred from homology"/>
<evidence type="ECO:0000313" key="5">
    <source>
        <dbReference type="EMBL" id="SEP97094.1"/>
    </source>
</evidence>
<accession>A0A1H9C7H3</accession>
<dbReference type="Pfam" id="PF00207">
    <property type="entry name" value="A2M"/>
    <property type="match status" value="1"/>
</dbReference>
<dbReference type="SUPFAM" id="SSF48239">
    <property type="entry name" value="Terpenoid cyclases/Protein prenyltransferases"/>
    <property type="match status" value="1"/>
</dbReference>
<keyword evidence="2" id="KW-0998">Cell outer membrane</keyword>
<keyword evidence="2" id="KW-0472">Membrane</keyword>
<dbReference type="STRING" id="1299341.SAMN05444005_10484"/>
<reference evidence="5 6" key="1">
    <citation type="submission" date="2016-10" db="EMBL/GenBank/DDBJ databases">
        <authorList>
            <person name="de Groot N.N."/>
        </authorList>
    </citation>
    <scope>NUCLEOTIDE SEQUENCE [LARGE SCALE GENOMIC DNA]</scope>
    <source>
        <strain evidence="5 6">DSM 27078</strain>
    </source>
</reference>
<feature type="chain" id="PRO_5011463304" evidence="3">
    <location>
        <begin position="21"/>
        <end position="2195"/>
    </location>
</feature>
<organism evidence="5 6">
    <name type="scientific">Flavobacterium urocaniciphilum</name>
    <dbReference type="NCBI Taxonomy" id="1299341"/>
    <lineage>
        <taxon>Bacteria</taxon>
        <taxon>Pseudomonadati</taxon>
        <taxon>Bacteroidota</taxon>
        <taxon>Flavobacteriia</taxon>
        <taxon>Flavobacteriales</taxon>
        <taxon>Flavobacteriaceae</taxon>
        <taxon>Flavobacterium</taxon>
    </lineage>
</organism>
<keyword evidence="5" id="KW-0675">Receptor</keyword>